<organism evidence="3 4">
    <name type="scientific">Haloactinomyces albus</name>
    <dbReference type="NCBI Taxonomy" id="1352928"/>
    <lineage>
        <taxon>Bacteria</taxon>
        <taxon>Bacillati</taxon>
        <taxon>Actinomycetota</taxon>
        <taxon>Actinomycetes</taxon>
        <taxon>Actinopolysporales</taxon>
        <taxon>Actinopolysporaceae</taxon>
        <taxon>Haloactinomyces</taxon>
    </lineage>
</organism>
<dbReference type="Proteomes" id="UP001180845">
    <property type="component" value="Unassembled WGS sequence"/>
</dbReference>
<keyword evidence="4" id="KW-1185">Reference proteome</keyword>
<dbReference type="AlphaFoldDB" id="A0AAE3ZCF0"/>
<gene>
    <name evidence="3" type="ORF">JOF55_000878</name>
</gene>
<accession>A0AAE3ZCF0</accession>
<dbReference type="EMBL" id="JAVDXW010000001">
    <property type="protein sequence ID" value="MDR7300697.1"/>
    <property type="molecule type" value="Genomic_DNA"/>
</dbReference>
<sequence>MASTELEKKPGQESPGRQAPSQAVDPEEEPSVEWGWHGGFPKGIQIAGWFSTFGMVMMLIGNHQGILSGGNGFKSADVWLITIAAIMAIGLLYDLRRRKTAWRR</sequence>
<reference evidence="3" key="1">
    <citation type="submission" date="2023-07" db="EMBL/GenBank/DDBJ databases">
        <title>Sequencing the genomes of 1000 actinobacteria strains.</title>
        <authorList>
            <person name="Klenk H.-P."/>
        </authorList>
    </citation>
    <scope>NUCLEOTIDE SEQUENCE</scope>
    <source>
        <strain evidence="3">DSM 45977</strain>
    </source>
</reference>
<keyword evidence="2" id="KW-0472">Membrane</keyword>
<dbReference type="Pfam" id="PF10939">
    <property type="entry name" value="DUF2631"/>
    <property type="match status" value="1"/>
</dbReference>
<evidence type="ECO:0000313" key="3">
    <source>
        <dbReference type="EMBL" id="MDR7300697.1"/>
    </source>
</evidence>
<dbReference type="InterPro" id="IPR024341">
    <property type="entry name" value="DUF2631"/>
</dbReference>
<protein>
    <recommendedName>
        <fullName evidence="5">DUF2631 domain-containing protein</fullName>
    </recommendedName>
</protein>
<feature type="compositionally biased region" description="Basic and acidic residues" evidence="1">
    <location>
        <begin position="1"/>
        <end position="11"/>
    </location>
</feature>
<proteinExistence type="predicted"/>
<evidence type="ECO:0000313" key="4">
    <source>
        <dbReference type="Proteomes" id="UP001180845"/>
    </source>
</evidence>
<feature type="transmembrane region" description="Helical" evidence="2">
    <location>
        <begin position="46"/>
        <end position="66"/>
    </location>
</feature>
<evidence type="ECO:0000256" key="1">
    <source>
        <dbReference type="SAM" id="MobiDB-lite"/>
    </source>
</evidence>
<evidence type="ECO:0008006" key="5">
    <source>
        <dbReference type="Google" id="ProtNLM"/>
    </source>
</evidence>
<feature type="transmembrane region" description="Helical" evidence="2">
    <location>
        <begin position="78"/>
        <end position="95"/>
    </location>
</feature>
<feature type="region of interest" description="Disordered" evidence="1">
    <location>
        <begin position="1"/>
        <end position="32"/>
    </location>
</feature>
<keyword evidence="2" id="KW-0812">Transmembrane</keyword>
<keyword evidence="2" id="KW-1133">Transmembrane helix</keyword>
<comment type="caution">
    <text evidence="3">The sequence shown here is derived from an EMBL/GenBank/DDBJ whole genome shotgun (WGS) entry which is preliminary data.</text>
</comment>
<evidence type="ECO:0000256" key="2">
    <source>
        <dbReference type="SAM" id="Phobius"/>
    </source>
</evidence>
<name>A0AAE3ZCF0_9ACTN</name>
<dbReference type="RefSeq" id="WP_310269893.1">
    <property type="nucleotide sequence ID" value="NZ_JAVDXW010000001.1"/>
</dbReference>